<dbReference type="SUPFAM" id="SSF51695">
    <property type="entry name" value="PLC-like phosphodiesterases"/>
    <property type="match status" value="1"/>
</dbReference>
<evidence type="ECO:0000313" key="3">
    <source>
        <dbReference type="Proteomes" id="UP000808914"/>
    </source>
</evidence>
<feature type="domain" description="GP-PDE" evidence="1">
    <location>
        <begin position="45"/>
        <end position="305"/>
    </location>
</feature>
<dbReference type="PANTHER" id="PTHR46211:SF7">
    <property type="entry name" value="GLYCEROPHOSPHODIESTER PHOSPHODIESTERASE"/>
    <property type="match status" value="1"/>
</dbReference>
<dbReference type="PANTHER" id="PTHR46211">
    <property type="entry name" value="GLYCEROPHOSPHORYL DIESTER PHOSPHODIESTERASE"/>
    <property type="match status" value="1"/>
</dbReference>
<evidence type="ECO:0000313" key="2">
    <source>
        <dbReference type="EMBL" id="MBM7646207.1"/>
    </source>
</evidence>
<dbReference type="CDD" id="cd08601">
    <property type="entry name" value="GDPD_SaGlpQ_like"/>
    <property type="match status" value="1"/>
</dbReference>
<dbReference type="InterPro" id="IPR030395">
    <property type="entry name" value="GP_PDE_dom"/>
</dbReference>
<dbReference type="Pfam" id="PF03009">
    <property type="entry name" value="GDPD"/>
    <property type="match status" value="1"/>
</dbReference>
<dbReference type="RefSeq" id="WP_205004100.1">
    <property type="nucleotide sequence ID" value="NZ_JAFBER010000017.1"/>
</dbReference>
<dbReference type="InterPro" id="IPR017946">
    <property type="entry name" value="PLC-like_Pdiesterase_TIM-brl"/>
</dbReference>
<dbReference type="PROSITE" id="PS51704">
    <property type="entry name" value="GP_PDE"/>
    <property type="match status" value="1"/>
</dbReference>
<dbReference type="GO" id="GO:0008889">
    <property type="term" value="F:glycerophosphodiester phosphodiesterase activity"/>
    <property type="evidence" value="ECO:0007669"/>
    <property type="project" value="UniProtKB-EC"/>
</dbReference>
<gene>
    <name evidence="2" type="ORF">JOD45_002433</name>
</gene>
<dbReference type="Proteomes" id="UP000808914">
    <property type="component" value="Unassembled WGS sequence"/>
</dbReference>
<dbReference type="Gene3D" id="3.20.20.190">
    <property type="entry name" value="Phosphatidylinositol (PI) phosphodiesterase"/>
    <property type="match status" value="1"/>
</dbReference>
<dbReference type="EMBL" id="JAFBER010000017">
    <property type="protein sequence ID" value="MBM7646207.1"/>
    <property type="molecule type" value="Genomic_DNA"/>
</dbReference>
<organism evidence="2 3">
    <name type="scientific">Scopulibacillus daqui</name>
    <dbReference type="NCBI Taxonomy" id="1469162"/>
    <lineage>
        <taxon>Bacteria</taxon>
        <taxon>Bacillati</taxon>
        <taxon>Bacillota</taxon>
        <taxon>Bacilli</taxon>
        <taxon>Bacillales</taxon>
        <taxon>Sporolactobacillaceae</taxon>
        <taxon>Scopulibacillus</taxon>
    </lineage>
</organism>
<protein>
    <submittedName>
        <fullName evidence="2">Glycerophosphoryl diester phosphodiesterase</fullName>
        <ecNumber evidence="2">3.1.4.46</ecNumber>
    </submittedName>
</protein>
<accession>A0ABS2Q3Z5</accession>
<keyword evidence="3" id="KW-1185">Reference proteome</keyword>
<evidence type="ECO:0000259" key="1">
    <source>
        <dbReference type="PROSITE" id="PS51704"/>
    </source>
</evidence>
<proteinExistence type="predicted"/>
<keyword evidence="2" id="KW-0378">Hydrolase</keyword>
<reference evidence="2 3" key="1">
    <citation type="submission" date="2021-01" db="EMBL/GenBank/DDBJ databases">
        <title>Genomic Encyclopedia of Type Strains, Phase IV (KMG-IV): sequencing the most valuable type-strain genomes for metagenomic binning, comparative biology and taxonomic classification.</title>
        <authorList>
            <person name="Goeker M."/>
        </authorList>
    </citation>
    <scope>NUCLEOTIDE SEQUENCE [LARGE SCALE GENOMIC DNA]</scope>
    <source>
        <strain evidence="2 3">DSM 28236</strain>
    </source>
</reference>
<comment type="caution">
    <text evidence="2">The sequence shown here is derived from an EMBL/GenBank/DDBJ whole genome shotgun (WGS) entry which is preliminary data.</text>
</comment>
<sequence length="311" mass="35255">MKGNVFLRKLTVMLLMIGLVITGSAGSIASAKENNGHSALPHGKFLVIGHRGASGYAPEETIPSFQLAKKLKADYLEMDVQMTKDGHLIVMHDTSLKRTTNAEKVYPDRAPWQIKDFTLKEIKKLDAGSWFNKEYPEYAKPSYRGLKVPTLEEVIKKFGRNANYYIETKNPELYPGVEKKLLNVLRQYHLLGPNAQSGKVIIQSFSKDSLLKIHKMDPNIPLVQLLSYDQPAHMTNHEIKDIKKYAVGAGMNFDMIDKAYVQKLRKNGLLVHPYTVNNEDDMRRLLSWGATGMFTNYADRLNKVLKTYHGS</sequence>
<name>A0ABS2Q3Z5_9BACL</name>
<dbReference type="EC" id="3.1.4.46" evidence="2"/>